<name>A0A7S0CJH0_9STRA</name>
<evidence type="ECO:0000313" key="1">
    <source>
        <dbReference type="EMBL" id="CAD8425669.1"/>
    </source>
</evidence>
<organism evidence="1">
    <name type="scientific">Proboscia inermis</name>
    <dbReference type="NCBI Taxonomy" id="420281"/>
    <lineage>
        <taxon>Eukaryota</taxon>
        <taxon>Sar</taxon>
        <taxon>Stramenopiles</taxon>
        <taxon>Ochrophyta</taxon>
        <taxon>Bacillariophyta</taxon>
        <taxon>Coscinodiscophyceae</taxon>
        <taxon>Rhizosoleniophycidae</taxon>
        <taxon>Rhizosoleniales</taxon>
        <taxon>Rhizosoleniaceae</taxon>
        <taxon>Proboscia</taxon>
    </lineage>
</organism>
<sequence>MIAPTSIHSTRLRTMVRRVDTQPLVVRRMEGNKKIHNNSNSNNRMMQNHRVDTVDGIKAVIETGKSHSQAINKLTPHIGYPICVCEPLFLAKEKGCVRRVERKQTQGTGNINLGLIVCLCDTAYTI</sequence>
<dbReference type="AlphaFoldDB" id="A0A7S0CJH0"/>
<proteinExistence type="predicted"/>
<dbReference type="EMBL" id="HBEL01047047">
    <property type="protein sequence ID" value="CAD8425669.1"/>
    <property type="molecule type" value="Transcribed_RNA"/>
</dbReference>
<gene>
    <name evidence="1" type="ORF">PINE0816_LOCUS21829</name>
</gene>
<protein>
    <submittedName>
        <fullName evidence="1">Uncharacterized protein</fullName>
    </submittedName>
</protein>
<reference evidence="1" key="1">
    <citation type="submission" date="2021-01" db="EMBL/GenBank/DDBJ databases">
        <authorList>
            <person name="Corre E."/>
            <person name="Pelletier E."/>
            <person name="Niang G."/>
            <person name="Scheremetjew M."/>
            <person name="Finn R."/>
            <person name="Kale V."/>
            <person name="Holt S."/>
            <person name="Cochrane G."/>
            <person name="Meng A."/>
            <person name="Brown T."/>
            <person name="Cohen L."/>
        </authorList>
    </citation>
    <scope>NUCLEOTIDE SEQUENCE</scope>
    <source>
        <strain evidence="1">CCAP1064/1</strain>
    </source>
</reference>
<accession>A0A7S0CJH0</accession>